<organism evidence="1 2">
    <name type="scientific">Robbsia andropogonis</name>
    <dbReference type="NCBI Taxonomy" id="28092"/>
    <lineage>
        <taxon>Bacteria</taxon>
        <taxon>Pseudomonadati</taxon>
        <taxon>Pseudomonadota</taxon>
        <taxon>Betaproteobacteria</taxon>
        <taxon>Burkholderiales</taxon>
        <taxon>Burkholderiaceae</taxon>
        <taxon>Robbsia</taxon>
    </lineage>
</organism>
<comment type="caution">
    <text evidence="1">The sequence shown here is derived from an EMBL/GenBank/DDBJ whole genome shotgun (WGS) entry which is preliminary data.</text>
</comment>
<accession>A0A0F5K536</accession>
<dbReference type="EMBL" id="LAQU01000002">
    <property type="protein sequence ID" value="KKB65035.1"/>
    <property type="molecule type" value="Genomic_DNA"/>
</dbReference>
<protein>
    <submittedName>
        <fullName evidence="1">Uncharacterized protein</fullName>
    </submittedName>
</protein>
<evidence type="ECO:0000313" key="2">
    <source>
        <dbReference type="Proteomes" id="UP000033618"/>
    </source>
</evidence>
<sequence length="64" mass="7154">MKGKDIIEMMPVTTTITPCVAVPGEHPISMRPLARGPHQSEPREETAIVTKAAFPHLLFHKRRP</sequence>
<dbReference type="PATRIC" id="fig|28092.6.peg.855"/>
<keyword evidence="2" id="KW-1185">Reference proteome</keyword>
<dbReference type="AlphaFoldDB" id="A0A0F5K536"/>
<name>A0A0F5K536_9BURK</name>
<reference evidence="1 2" key="1">
    <citation type="submission" date="2015-03" db="EMBL/GenBank/DDBJ databases">
        <title>Draft Genome Sequence of Burkholderia andropogonis type strain ICMP2807, isolated from Sorghum bicolor.</title>
        <authorList>
            <person name="Lopes-Santos L."/>
            <person name="Castro D.B."/>
            <person name="Ottoboni L.M."/>
            <person name="Park D."/>
            <person name="Weirc B.S."/>
            <person name="Destefano S.A."/>
        </authorList>
    </citation>
    <scope>NUCLEOTIDE SEQUENCE [LARGE SCALE GENOMIC DNA]</scope>
    <source>
        <strain evidence="1 2">ICMP2807</strain>
    </source>
</reference>
<gene>
    <name evidence="1" type="ORF">WM40_03595</name>
</gene>
<dbReference type="Proteomes" id="UP000033618">
    <property type="component" value="Unassembled WGS sequence"/>
</dbReference>
<proteinExistence type="predicted"/>
<dbReference type="STRING" id="28092.WM40_03595"/>
<evidence type="ECO:0000313" key="1">
    <source>
        <dbReference type="EMBL" id="KKB65035.1"/>
    </source>
</evidence>